<dbReference type="GO" id="GO:0003677">
    <property type="term" value="F:DNA binding"/>
    <property type="evidence" value="ECO:0007669"/>
    <property type="project" value="UniProtKB-KW"/>
</dbReference>
<gene>
    <name evidence="5" type="ORF">SBF1_5600001</name>
</gene>
<accession>A0A2U3LK36</accession>
<dbReference type="GO" id="GO:0015074">
    <property type="term" value="P:DNA integration"/>
    <property type="evidence" value="ECO:0007669"/>
    <property type="project" value="InterPro"/>
</dbReference>
<dbReference type="Proteomes" id="UP000238916">
    <property type="component" value="Unassembled WGS sequence"/>
</dbReference>
<dbReference type="Gene3D" id="1.10.443.10">
    <property type="entry name" value="Intergrase catalytic core"/>
    <property type="match status" value="1"/>
</dbReference>
<evidence type="ECO:0000256" key="2">
    <source>
        <dbReference type="ARBA" id="ARBA00023125"/>
    </source>
</evidence>
<dbReference type="PROSITE" id="PS51898">
    <property type="entry name" value="TYR_RECOMBINASE"/>
    <property type="match status" value="1"/>
</dbReference>
<dbReference type="InterPro" id="IPR002104">
    <property type="entry name" value="Integrase_catalytic"/>
</dbReference>
<dbReference type="EMBL" id="OMOF01000513">
    <property type="protein sequence ID" value="SPF52202.1"/>
    <property type="molecule type" value="Genomic_DNA"/>
</dbReference>
<dbReference type="InterPro" id="IPR013762">
    <property type="entry name" value="Integrase-like_cat_sf"/>
</dbReference>
<dbReference type="GO" id="GO:0006310">
    <property type="term" value="P:DNA recombination"/>
    <property type="evidence" value="ECO:0007669"/>
    <property type="project" value="UniProtKB-KW"/>
</dbReference>
<dbReference type="SUPFAM" id="SSF56349">
    <property type="entry name" value="DNA breaking-rejoining enzymes"/>
    <property type="match status" value="1"/>
</dbReference>
<dbReference type="InterPro" id="IPR050090">
    <property type="entry name" value="Tyrosine_recombinase_XerCD"/>
</dbReference>
<feature type="domain" description="Tyr recombinase" evidence="4">
    <location>
        <begin position="20"/>
        <end position="210"/>
    </location>
</feature>
<organism evidence="5 6">
    <name type="scientific">Candidatus Desulfosporosinus infrequens</name>
    <dbReference type="NCBI Taxonomy" id="2043169"/>
    <lineage>
        <taxon>Bacteria</taxon>
        <taxon>Bacillati</taxon>
        <taxon>Bacillota</taxon>
        <taxon>Clostridia</taxon>
        <taxon>Eubacteriales</taxon>
        <taxon>Desulfitobacteriaceae</taxon>
        <taxon>Desulfosporosinus</taxon>
    </lineage>
</organism>
<evidence type="ECO:0000256" key="3">
    <source>
        <dbReference type="ARBA" id="ARBA00023172"/>
    </source>
</evidence>
<name>A0A2U3LK36_9FIRM</name>
<keyword evidence="3" id="KW-0233">DNA recombination</keyword>
<sequence length="244" mass="28810">MAYRNEILKVPLKKDAQKNTLVKYMSEEAVSAILKQPDITTKKGIRDQFFMILMYDTGIRNREILDLCLRDFDAESKTPCVHVTGKGNKQRIVPIMPKTVEHFKKYVEIYHPENNPDQFLFYSVRHGMIQQMSDDNVARFMDIYNRKAKLECREVPDHLHPHIWRHSRSIHLYRAGMPLPLLAEWLGHAQLETTQIYAYADTEMKRDAIKKATDKMNPLMLKEEKSCWKNENSEELIRKLYGLR</sequence>
<dbReference type="AlphaFoldDB" id="A0A2U3LK36"/>
<dbReference type="Pfam" id="PF00589">
    <property type="entry name" value="Phage_integrase"/>
    <property type="match status" value="1"/>
</dbReference>
<evidence type="ECO:0000259" key="4">
    <source>
        <dbReference type="PROSITE" id="PS51898"/>
    </source>
</evidence>
<dbReference type="InterPro" id="IPR011010">
    <property type="entry name" value="DNA_brk_join_enz"/>
</dbReference>
<dbReference type="PANTHER" id="PTHR30349:SF41">
    <property type="entry name" value="INTEGRASE_RECOMBINASE PROTEIN MJ0367-RELATED"/>
    <property type="match status" value="1"/>
</dbReference>
<dbReference type="PANTHER" id="PTHR30349">
    <property type="entry name" value="PHAGE INTEGRASE-RELATED"/>
    <property type="match status" value="1"/>
</dbReference>
<keyword evidence="2" id="KW-0238">DNA-binding</keyword>
<reference evidence="6" key="1">
    <citation type="submission" date="2018-02" db="EMBL/GenBank/DDBJ databases">
        <authorList>
            <person name="Hausmann B."/>
        </authorList>
    </citation>
    <scope>NUCLEOTIDE SEQUENCE [LARGE SCALE GENOMIC DNA]</scope>
    <source>
        <strain evidence="6">Peat soil MAG SbF1</strain>
    </source>
</reference>
<evidence type="ECO:0000313" key="6">
    <source>
        <dbReference type="Proteomes" id="UP000238916"/>
    </source>
</evidence>
<comment type="similarity">
    <text evidence="1">Belongs to the 'phage' integrase family.</text>
</comment>
<evidence type="ECO:0000313" key="5">
    <source>
        <dbReference type="EMBL" id="SPF52202.1"/>
    </source>
</evidence>
<evidence type="ECO:0000256" key="1">
    <source>
        <dbReference type="ARBA" id="ARBA00008857"/>
    </source>
</evidence>
<proteinExistence type="inferred from homology"/>
<protein>
    <recommendedName>
        <fullName evidence="4">Tyr recombinase domain-containing protein</fullName>
    </recommendedName>
</protein>